<sequence>MGLFLFYILEQKKWFLHKFNYFCINVINWQDKNTLYYAVNYKLPLHLKVFYQISF</sequence>
<evidence type="ECO:0000313" key="2">
    <source>
        <dbReference type="Proteomes" id="UP000028537"/>
    </source>
</evidence>
<proteinExistence type="predicted"/>
<evidence type="ECO:0000313" key="1">
    <source>
        <dbReference type="EMBL" id="KEZ22460.1"/>
    </source>
</evidence>
<accession>A0A084EWW8</accession>
<reference evidence="1 2" key="1">
    <citation type="submission" date="2014-02" db="EMBL/GenBank/DDBJ databases">
        <title>Genome sequence of Ureaplasma diversum strain 246.</title>
        <authorList>
            <person name="Sirand-Pugnet P."/>
            <person name="Breton M."/>
            <person name="Dordet-Frisoni E."/>
            <person name="Baranowski E."/>
            <person name="Barre A."/>
            <person name="Couture C."/>
            <person name="Dupuy V."/>
            <person name="Gaurivaud P."/>
            <person name="Jacob D."/>
            <person name="Lemaitre C."/>
            <person name="Manso-Silvan L."/>
            <person name="Nikolski M."/>
            <person name="Nouvel L.-X."/>
            <person name="Poumarat F."/>
            <person name="Tardy F."/>
            <person name="Thebault P."/>
            <person name="Theil S."/>
            <person name="Citti C."/>
            <person name="Thiaucourt F."/>
            <person name="Blanchard A."/>
        </authorList>
    </citation>
    <scope>NUCLEOTIDE SEQUENCE [LARGE SCALE GENOMIC DNA]</scope>
    <source>
        <strain evidence="1 2">NCTC 246</strain>
    </source>
</reference>
<name>A0A084EWW8_9BACT</name>
<gene>
    <name evidence="1" type="ORF">UDIV_6020</name>
</gene>
<protein>
    <submittedName>
        <fullName evidence="1">Uncharacterized protein</fullName>
    </submittedName>
</protein>
<dbReference type="EMBL" id="JFDP01000074">
    <property type="protein sequence ID" value="KEZ22460.1"/>
    <property type="molecule type" value="Genomic_DNA"/>
</dbReference>
<organism evidence="1 2">
    <name type="scientific">Ureaplasma diversum NCTC 246</name>
    <dbReference type="NCBI Taxonomy" id="1188241"/>
    <lineage>
        <taxon>Bacteria</taxon>
        <taxon>Bacillati</taxon>
        <taxon>Mycoplasmatota</taxon>
        <taxon>Mycoplasmoidales</taxon>
        <taxon>Mycoplasmoidaceae</taxon>
        <taxon>Ureaplasma</taxon>
    </lineage>
</organism>
<comment type="caution">
    <text evidence="1">The sequence shown here is derived from an EMBL/GenBank/DDBJ whole genome shotgun (WGS) entry which is preliminary data.</text>
</comment>
<dbReference type="AlphaFoldDB" id="A0A084EWW8"/>
<dbReference type="Proteomes" id="UP000028537">
    <property type="component" value="Unassembled WGS sequence"/>
</dbReference>
<keyword evidence="2" id="KW-1185">Reference proteome</keyword>